<gene>
    <name evidence="2" type="ORF">BJX66DRAFT_319442</name>
</gene>
<evidence type="ECO:0000313" key="2">
    <source>
        <dbReference type="EMBL" id="KAL2782949.1"/>
    </source>
</evidence>
<accession>A0ABR4FI83</accession>
<proteinExistence type="predicted"/>
<dbReference type="EMBL" id="JBFTWV010000292">
    <property type="protein sequence ID" value="KAL2782949.1"/>
    <property type="molecule type" value="Genomic_DNA"/>
</dbReference>
<evidence type="ECO:0000313" key="3">
    <source>
        <dbReference type="Proteomes" id="UP001610563"/>
    </source>
</evidence>
<dbReference type="InterPro" id="IPR031359">
    <property type="entry name" value="NACHT_N"/>
</dbReference>
<protein>
    <recommendedName>
        <fullName evidence="1">NWD NACHT-NTPase N-terminal domain-containing protein</fullName>
    </recommendedName>
</protein>
<evidence type="ECO:0000259" key="1">
    <source>
        <dbReference type="Pfam" id="PF17100"/>
    </source>
</evidence>
<dbReference type="Pfam" id="PF17100">
    <property type="entry name" value="NACHT_N"/>
    <property type="match status" value="1"/>
</dbReference>
<reference evidence="2 3" key="1">
    <citation type="submission" date="2024-07" db="EMBL/GenBank/DDBJ databases">
        <title>Section-level genome sequencing and comparative genomics of Aspergillus sections Usti and Cavernicolus.</title>
        <authorList>
            <consortium name="Lawrence Berkeley National Laboratory"/>
            <person name="Nybo J.L."/>
            <person name="Vesth T.C."/>
            <person name="Theobald S."/>
            <person name="Frisvad J.C."/>
            <person name="Larsen T.O."/>
            <person name="Kjaerboelling I."/>
            <person name="Rothschild-Mancinelli K."/>
            <person name="Lyhne E.K."/>
            <person name="Kogle M.E."/>
            <person name="Barry K."/>
            <person name="Clum A."/>
            <person name="Na H."/>
            <person name="Ledsgaard L."/>
            <person name="Lin J."/>
            <person name="Lipzen A."/>
            <person name="Kuo A."/>
            <person name="Riley R."/>
            <person name="Mondo S."/>
            <person name="Labutti K."/>
            <person name="Haridas S."/>
            <person name="Pangalinan J."/>
            <person name="Salamov A.A."/>
            <person name="Simmons B.A."/>
            <person name="Magnuson J.K."/>
            <person name="Chen J."/>
            <person name="Drula E."/>
            <person name="Henrissat B."/>
            <person name="Wiebenga A."/>
            <person name="Lubbers R.J."/>
            <person name="Gomes A.C."/>
            <person name="Makela M.R."/>
            <person name="Stajich J."/>
            <person name="Grigoriev I.V."/>
            <person name="Mortensen U.H."/>
            <person name="De Vries R.P."/>
            <person name="Baker S.E."/>
            <person name="Andersen M.R."/>
        </authorList>
    </citation>
    <scope>NUCLEOTIDE SEQUENCE [LARGE SCALE GENOMIC DNA]</scope>
    <source>
        <strain evidence="2 3">CBS 209.92</strain>
    </source>
</reference>
<keyword evidence="3" id="KW-1185">Reference proteome</keyword>
<sequence>MPAHHRALNRPIRPSSLCIIAFCVLSAADVLRLVNRSGSSQLGFVSLPRRSSLVAVRQQTNSDEHPSRTFCFLRPPSSFHHPATLLKPIWDEVYKRLGRDSALVNAFQKDLVESTDRITQRERTNKGPDTTNGQDLHRQISAIAQDRLDMNVQTNFQIKVGKEHIAVGEQVCEVVQTITRFKDNIVPAVTSKPHAFLAWAGILTILLLVSNPVTQTQDAVEGLATSHVFLFSVELWKKHMTCRLLHLLKGKGYSPLKR</sequence>
<dbReference type="Proteomes" id="UP001610563">
    <property type="component" value="Unassembled WGS sequence"/>
</dbReference>
<name>A0ABR4FI83_9EURO</name>
<organism evidence="2 3">
    <name type="scientific">Aspergillus keveii</name>
    <dbReference type="NCBI Taxonomy" id="714993"/>
    <lineage>
        <taxon>Eukaryota</taxon>
        <taxon>Fungi</taxon>
        <taxon>Dikarya</taxon>
        <taxon>Ascomycota</taxon>
        <taxon>Pezizomycotina</taxon>
        <taxon>Eurotiomycetes</taxon>
        <taxon>Eurotiomycetidae</taxon>
        <taxon>Eurotiales</taxon>
        <taxon>Aspergillaceae</taxon>
        <taxon>Aspergillus</taxon>
        <taxon>Aspergillus subgen. Nidulantes</taxon>
    </lineage>
</organism>
<comment type="caution">
    <text evidence="2">The sequence shown here is derived from an EMBL/GenBank/DDBJ whole genome shotgun (WGS) entry which is preliminary data.</text>
</comment>
<feature type="domain" description="NWD NACHT-NTPase N-terminal" evidence="1">
    <location>
        <begin position="89"/>
        <end position="224"/>
    </location>
</feature>